<dbReference type="PATRIC" id="fig|1262666.3.peg.2560"/>
<evidence type="ECO:0000256" key="1">
    <source>
        <dbReference type="SAM" id="MobiDB-lite"/>
    </source>
</evidence>
<name>M5PR08_DESAF</name>
<dbReference type="AlphaFoldDB" id="M5PR08"/>
<evidence type="ECO:0000313" key="3">
    <source>
        <dbReference type="Proteomes" id="UP000011922"/>
    </source>
</evidence>
<reference evidence="2 3" key="1">
    <citation type="journal article" date="2013" name="Genome Announc.">
        <title>Draft Genome Sequence for Desulfovibrio africanus Strain PCS.</title>
        <authorList>
            <person name="Brown S.D."/>
            <person name="Utturkar S.M."/>
            <person name="Arkin A.P."/>
            <person name="Deutschbauer A.M."/>
            <person name="Elias D.A."/>
            <person name="Hazen T.C."/>
            <person name="Chakraborty R."/>
        </authorList>
    </citation>
    <scope>NUCLEOTIDE SEQUENCE [LARGE SCALE GENOMIC DNA]</scope>
    <source>
        <strain evidence="2 3">PCS</strain>
    </source>
</reference>
<protein>
    <submittedName>
        <fullName evidence="2">Uncharacterized protein</fullName>
    </submittedName>
</protein>
<evidence type="ECO:0000313" key="2">
    <source>
        <dbReference type="EMBL" id="EMG36817.1"/>
    </source>
</evidence>
<feature type="compositionally biased region" description="Basic and acidic residues" evidence="1">
    <location>
        <begin position="25"/>
        <end position="34"/>
    </location>
</feature>
<dbReference type="Proteomes" id="UP000011922">
    <property type="component" value="Unassembled WGS sequence"/>
</dbReference>
<sequence length="63" mass="7239">MVNMDYPGPCPSCGAEGECEHRIKQMQSGEERPENFQSDVSPDRKRSDMDPHEIDKSERDIDK</sequence>
<feature type="region of interest" description="Disordered" evidence="1">
    <location>
        <begin position="25"/>
        <end position="63"/>
    </location>
</feature>
<proteinExistence type="predicted"/>
<dbReference type="OrthoDB" id="5455646at2"/>
<comment type="caution">
    <text evidence="2">The sequence shown here is derived from an EMBL/GenBank/DDBJ whole genome shotgun (WGS) entry which is preliminary data.</text>
</comment>
<gene>
    <name evidence="2" type="ORF">PCS_02514</name>
</gene>
<dbReference type="EMBL" id="AOSV01000027">
    <property type="protein sequence ID" value="EMG36817.1"/>
    <property type="molecule type" value="Genomic_DNA"/>
</dbReference>
<organism evidence="2 3">
    <name type="scientific">Desulfocurvibacter africanus PCS</name>
    <dbReference type="NCBI Taxonomy" id="1262666"/>
    <lineage>
        <taxon>Bacteria</taxon>
        <taxon>Pseudomonadati</taxon>
        <taxon>Thermodesulfobacteriota</taxon>
        <taxon>Desulfovibrionia</taxon>
        <taxon>Desulfovibrionales</taxon>
        <taxon>Desulfovibrionaceae</taxon>
        <taxon>Desulfocurvibacter</taxon>
    </lineage>
</organism>
<accession>M5PR08</accession>
<feature type="compositionally biased region" description="Basic and acidic residues" evidence="1">
    <location>
        <begin position="41"/>
        <end position="63"/>
    </location>
</feature>